<sequence>MSSPEVLRRARSLNLSKRVGKYYVGRTIGEGTYAKVKYGQHAETGEAVAIKVLDKEQLIRSGMTEQIKREITILKQIRHPHIVNLLEVMSSRDTIFMVMELVTGGDLFDRVVAHGPMKEPAARRVFSQLLDAVGYCHQQGIYHRDLKPENVLLDSDGHVKLSDFGLGALPRADTQSDLLRTTCGTPNYVAPEVLAKKGYRGGPADVWSLGVVLYVMLAGCLPFDEDDLPTLFAKVMAAQCEVPPWLSADAVALLGVVLNPDPAARPTAEQLWQHPWMRTGLARHSGVSVPLPAAEAAALADDILAAEDVQPEEIQRSSSAGSSSQHRRPGTPASPRSDRRINAFELIKSGLDISALFEARDDVVTRHTRFSTKAPLDTVLASIESAAVGSGGRVEREEEGRMRLYIPQPRSGTMQVLVELWEVLPGTHVADLQKVRGNTAEFHAWYADLTHILAAIISKKAPGRAGDVGAQAAAARRREEREAGGRLRVNAFELIASSFNVGAIFEEEQSTSRHVQFSSRLPPGEILDALESTVAALGGSAQRRGNKRTVLSVPVGTSRSMRLQAHLFEVLPGVHVCQIEKDAGSSLDFMRVYGQLASRLQHIMMKRSAFPTATHAGQLLRATPSMTEEQRRAVEEVRALHRDASSSASLELRPSGSSGGLESASQPQVVQEGASAAQLAPVPEGDAAAQLGAEEPRRLAQQAEEQQQKQQRSRAEPATAGGAG</sequence>
<dbReference type="Gene3D" id="1.10.510.10">
    <property type="entry name" value="Transferase(Phosphotransferase) domain 1"/>
    <property type="match status" value="1"/>
</dbReference>
<dbReference type="OrthoDB" id="193931at2759"/>
<evidence type="ECO:0000256" key="2">
    <source>
        <dbReference type="ARBA" id="ARBA00012513"/>
    </source>
</evidence>
<dbReference type="Gene3D" id="3.30.310.80">
    <property type="entry name" value="Kinase associated domain 1, KA1"/>
    <property type="match status" value="2"/>
</dbReference>
<dbReference type="GO" id="GO:0005524">
    <property type="term" value="F:ATP binding"/>
    <property type="evidence" value="ECO:0007669"/>
    <property type="project" value="UniProtKB-UniRule"/>
</dbReference>
<dbReference type="SUPFAM" id="SSF56112">
    <property type="entry name" value="Protein kinase-like (PK-like)"/>
    <property type="match status" value="1"/>
</dbReference>
<dbReference type="STRING" id="3076.A0A2P6TPF6"/>
<feature type="compositionally biased region" description="Low complexity" evidence="11">
    <location>
        <begin position="699"/>
        <end position="710"/>
    </location>
</feature>
<dbReference type="InterPro" id="IPR011009">
    <property type="entry name" value="Kinase-like_dom_sf"/>
</dbReference>
<evidence type="ECO:0000256" key="10">
    <source>
        <dbReference type="PROSITE-ProRule" id="PRU10141"/>
    </source>
</evidence>
<keyword evidence="6" id="KW-0418">Kinase</keyword>
<dbReference type="PROSITE" id="PS00107">
    <property type="entry name" value="PROTEIN_KINASE_ATP"/>
    <property type="match status" value="1"/>
</dbReference>
<evidence type="ECO:0000256" key="9">
    <source>
        <dbReference type="ARBA" id="ARBA00048679"/>
    </source>
</evidence>
<evidence type="ECO:0000313" key="14">
    <source>
        <dbReference type="Proteomes" id="UP000239899"/>
    </source>
</evidence>
<evidence type="ECO:0000256" key="3">
    <source>
        <dbReference type="ARBA" id="ARBA00022527"/>
    </source>
</evidence>
<dbReference type="PANTHER" id="PTHR43895">
    <property type="entry name" value="CALCIUM/CALMODULIN-DEPENDENT PROTEIN KINASE KINASE-RELATED"/>
    <property type="match status" value="1"/>
</dbReference>
<evidence type="ECO:0000256" key="7">
    <source>
        <dbReference type="ARBA" id="ARBA00022840"/>
    </source>
</evidence>
<dbReference type="InterPro" id="IPR017441">
    <property type="entry name" value="Protein_kinase_ATP_BS"/>
</dbReference>
<keyword evidence="3" id="KW-0723">Serine/threonine-protein kinase</keyword>
<evidence type="ECO:0000256" key="8">
    <source>
        <dbReference type="ARBA" id="ARBA00047899"/>
    </source>
</evidence>
<comment type="caution">
    <text evidence="13">The sequence shown here is derived from an EMBL/GenBank/DDBJ whole genome shotgun (WGS) entry which is preliminary data.</text>
</comment>
<dbReference type="GO" id="GO:0004674">
    <property type="term" value="F:protein serine/threonine kinase activity"/>
    <property type="evidence" value="ECO:0007669"/>
    <property type="project" value="UniProtKB-KW"/>
</dbReference>
<dbReference type="InterPro" id="IPR008271">
    <property type="entry name" value="Ser/Thr_kinase_AS"/>
</dbReference>
<keyword evidence="5 10" id="KW-0547">Nucleotide-binding</keyword>
<name>A0A2P6TPF6_CHLSO</name>
<keyword evidence="7 10" id="KW-0067">ATP-binding</keyword>
<comment type="similarity">
    <text evidence="1">Belongs to the protein kinase superfamily. CAMK Ser/Thr protein kinase family. SNF1 subfamily.</text>
</comment>
<gene>
    <name evidence="13" type="ORF">C2E21_5038</name>
</gene>
<dbReference type="CDD" id="cd12195">
    <property type="entry name" value="CIPK_C"/>
    <property type="match status" value="2"/>
</dbReference>
<comment type="catalytic activity">
    <reaction evidence="9">
        <text>L-seryl-[protein] + ATP = O-phospho-L-seryl-[protein] + ADP + H(+)</text>
        <dbReference type="Rhea" id="RHEA:17989"/>
        <dbReference type="Rhea" id="RHEA-COMP:9863"/>
        <dbReference type="Rhea" id="RHEA-COMP:11604"/>
        <dbReference type="ChEBI" id="CHEBI:15378"/>
        <dbReference type="ChEBI" id="CHEBI:29999"/>
        <dbReference type="ChEBI" id="CHEBI:30616"/>
        <dbReference type="ChEBI" id="CHEBI:83421"/>
        <dbReference type="ChEBI" id="CHEBI:456216"/>
        <dbReference type="EC" id="2.7.11.1"/>
    </reaction>
</comment>
<dbReference type="FunFam" id="3.30.200.20:FF:000096">
    <property type="entry name" value="Non-specific serine/threonine protein kinase"/>
    <property type="match status" value="1"/>
</dbReference>
<evidence type="ECO:0000259" key="12">
    <source>
        <dbReference type="PROSITE" id="PS50011"/>
    </source>
</evidence>
<keyword evidence="4" id="KW-0808">Transferase</keyword>
<dbReference type="Pfam" id="PF03822">
    <property type="entry name" value="NAF"/>
    <property type="match status" value="1"/>
</dbReference>
<feature type="region of interest" description="Disordered" evidence="11">
    <location>
        <begin position="310"/>
        <end position="339"/>
    </location>
</feature>
<dbReference type="InterPro" id="IPR000719">
    <property type="entry name" value="Prot_kinase_dom"/>
</dbReference>
<protein>
    <recommendedName>
        <fullName evidence="2">non-specific serine/threonine protein kinase</fullName>
        <ecNumber evidence="2">2.7.11.1</ecNumber>
    </recommendedName>
</protein>
<dbReference type="GO" id="GO:0007165">
    <property type="term" value="P:signal transduction"/>
    <property type="evidence" value="ECO:0007669"/>
    <property type="project" value="InterPro"/>
</dbReference>
<dbReference type="PANTHER" id="PTHR43895:SF32">
    <property type="entry name" value="SERINE_THREONINE-PROTEIN KINASE CHK1"/>
    <property type="match status" value="1"/>
</dbReference>
<organism evidence="13 14">
    <name type="scientific">Chlorella sorokiniana</name>
    <name type="common">Freshwater green alga</name>
    <dbReference type="NCBI Taxonomy" id="3076"/>
    <lineage>
        <taxon>Eukaryota</taxon>
        <taxon>Viridiplantae</taxon>
        <taxon>Chlorophyta</taxon>
        <taxon>core chlorophytes</taxon>
        <taxon>Trebouxiophyceae</taxon>
        <taxon>Chlorellales</taxon>
        <taxon>Chlorellaceae</taxon>
        <taxon>Chlorella clade</taxon>
        <taxon>Chlorella</taxon>
    </lineage>
</organism>
<evidence type="ECO:0000256" key="11">
    <source>
        <dbReference type="SAM" id="MobiDB-lite"/>
    </source>
</evidence>
<keyword evidence="14" id="KW-1185">Reference proteome</keyword>
<accession>A0A2P6TPF6</accession>
<dbReference type="Proteomes" id="UP000239899">
    <property type="component" value="Unassembled WGS sequence"/>
</dbReference>
<dbReference type="Pfam" id="PF00069">
    <property type="entry name" value="Pkinase"/>
    <property type="match status" value="1"/>
</dbReference>
<dbReference type="EMBL" id="LHPG02000009">
    <property type="protein sequence ID" value="PRW55916.1"/>
    <property type="molecule type" value="Genomic_DNA"/>
</dbReference>
<evidence type="ECO:0000313" key="13">
    <source>
        <dbReference type="EMBL" id="PRW55916.1"/>
    </source>
</evidence>
<evidence type="ECO:0000256" key="5">
    <source>
        <dbReference type="ARBA" id="ARBA00022741"/>
    </source>
</evidence>
<evidence type="ECO:0000256" key="4">
    <source>
        <dbReference type="ARBA" id="ARBA00022679"/>
    </source>
</evidence>
<feature type="binding site" evidence="10">
    <location>
        <position position="51"/>
    </location>
    <ligand>
        <name>ATP</name>
        <dbReference type="ChEBI" id="CHEBI:30616"/>
    </ligand>
</feature>
<feature type="domain" description="Protein kinase" evidence="12">
    <location>
        <begin position="22"/>
        <end position="277"/>
    </location>
</feature>
<dbReference type="SMART" id="SM00220">
    <property type="entry name" value="S_TKc"/>
    <property type="match status" value="1"/>
</dbReference>
<dbReference type="FunFam" id="1.10.510.10:FF:000571">
    <property type="entry name" value="Maternal embryonic leucine zipper kinase"/>
    <property type="match status" value="1"/>
</dbReference>
<proteinExistence type="inferred from homology"/>
<comment type="catalytic activity">
    <reaction evidence="8">
        <text>L-threonyl-[protein] + ATP = O-phospho-L-threonyl-[protein] + ADP + H(+)</text>
        <dbReference type="Rhea" id="RHEA:46608"/>
        <dbReference type="Rhea" id="RHEA-COMP:11060"/>
        <dbReference type="Rhea" id="RHEA-COMP:11605"/>
        <dbReference type="ChEBI" id="CHEBI:15378"/>
        <dbReference type="ChEBI" id="CHEBI:30013"/>
        <dbReference type="ChEBI" id="CHEBI:30616"/>
        <dbReference type="ChEBI" id="CHEBI:61977"/>
        <dbReference type="ChEBI" id="CHEBI:456216"/>
        <dbReference type="EC" id="2.7.11.1"/>
    </reaction>
</comment>
<dbReference type="AlphaFoldDB" id="A0A2P6TPF6"/>
<dbReference type="EC" id="2.7.11.1" evidence="2"/>
<evidence type="ECO:0000256" key="6">
    <source>
        <dbReference type="ARBA" id="ARBA00022777"/>
    </source>
</evidence>
<evidence type="ECO:0000256" key="1">
    <source>
        <dbReference type="ARBA" id="ARBA00006234"/>
    </source>
</evidence>
<reference evidence="13 14" key="1">
    <citation type="journal article" date="2018" name="Plant J.">
        <title>Genome sequences of Chlorella sorokiniana UTEX 1602 and Micractinium conductrix SAG 241.80: implications to maltose excretion by a green alga.</title>
        <authorList>
            <person name="Arriola M.B."/>
            <person name="Velmurugan N."/>
            <person name="Zhang Y."/>
            <person name="Plunkett M.H."/>
            <person name="Hondzo H."/>
            <person name="Barney B.M."/>
        </authorList>
    </citation>
    <scope>NUCLEOTIDE SEQUENCE [LARGE SCALE GENOMIC DNA]</scope>
    <source>
        <strain evidence="14">UTEX 1602</strain>
    </source>
</reference>
<feature type="region of interest" description="Disordered" evidence="11">
    <location>
        <begin position="639"/>
        <end position="724"/>
    </location>
</feature>
<dbReference type="PROSITE" id="PS00108">
    <property type="entry name" value="PROTEIN_KINASE_ST"/>
    <property type="match status" value="1"/>
</dbReference>
<dbReference type="PROSITE" id="PS50011">
    <property type="entry name" value="PROTEIN_KINASE_DOM"/>
    <property type="match status" value="1"/>
</dbReference>
<dbReference type="InterPro" id="IPR004041">
    <property type="entry name" value="NAF_dom"/>
</dbReference>